<keyword evidence="4" id="KW-0547">Nucleotide-binding</keyword>
<feature type="domain" description="Carbohydrate kinase PfkB" evidence="10">
    <location>
        <begin position="172"/>
        <end position="302"/>
    </location>
</feature>
<evidence type="ECO:0000256" key="3">
    <source>
        <dbReference type="ARBA" id="ARBA00022695"/>
    </source>
</evidence>
<proteinExistence type="predicted"/>
<dbReference type="Proteomes" id="UP000272474">
    <property type="component" value="Unassembled WGS sequence"/>
</dbReference>
<dbReference type="PANTHER" id="PTHR43793:SF2">
    <property type="entry name" value="BIFUNCTIONAL PROTEIN HLDE"/>
    <property type="match status" value="1"/>
</dbReference>
<dbReference type="InterPro" id="IPR029056">
    <property type="entry name" value="Ribokinase-like"/>
</dbReference>
<dbReference type="Pfam" id="PF00294">
    <property type="entry name" value="PfkB"/>
    <property type="match status" value="1"/>
</dbReference>
<dbReference type="NCBIfam" id="TIGR00125">
    <property type="entry name" value="cyt_tran_rel"/>
    <property type="match status" value="1"/>
</dbReference>
<keyword evidence="3 12" id="KW-0548">Nucleotidyltransferase</keyword>
<evidence type="ECO:0000256" key="5">
    <source>
        <dbReference type="ARBA" id="ARBA00022840"/>
    </source>
</evidence>
<dbReference type="Gene3D" id="3.40.50.620">
    <property type="entry name" value="HUPs"/>
    <property type="match status" value="1"/>
</dbReference>
<keyword evidence="2 12" id="KW-0808">Transferase</keyword>
<dbReference type="GO" id="GO:0016773">
    <property type="term" value="F:phosphotransferase activity, alcohol group as acceptor"/>
    <property type="evidence" value="ECO:0007669"/>
    <property type="project" value="InterPro"/>
</dbReference>
<dbReference type="NCBIfam" id="TIGR02199">
    <property type="entry name" value="rfaE_dom_II"/>
    <property type="match status" value="1"/>
</dbReference>
<dbReference type="PANTHER" id="PTHR43793">
    <property type="entry name" value="FAD SYNTHASE"/>
    <property type="match status" value="1"/>
</dbReference>
<dbReference type="InterPro" id="IPR011611">
    <property type="entry name" value="PfkB_dom"/>
</dbReference>
<dbReference type="InterPro" id="IPR050385">
    <property type="entry name" value="Archaeal_FAD_synthase"/>
</dbReference>
<evidence type="ECO:0000256" key="1">
    <source>
        <dbReference type="ARBA" id="ARBA00012519"/>
    </source>
</evidence>
<dbReference type="EMBL" id="RBAL01000011">
    <property type="protein sequence ID" value="RKN40092.1"/>
    <property type="molecule type" value="Genomic_DNA"/>
</dbReference>
<accession>A0A3A9YVM4</accession>
<dbReference type="OrthoDB" id="9802794at2"/>
<evidence type="ECO:0000259" key="11">
    <source>
        <dbReference type="Pfam" id="PF01467"/>
    </source>
</evidence>
<protein>
    <recommendedName>
        <fullName evidence="1">D-glycero-beta-D-manno-heptose 1-phosphate adenylyltransferase</fullName>
        <ecNumber evidence="1">2.7.7.70</ecNumber>
    </recommendedName>
</protein>
<evidence type="ECO:0000313" key="12">
    <source>
        <dbReference type="EMBL" id="RKN40092.1"/>
    </source>
</evidence>
<organism evidence="12 13">
    <name type="scientific">Streptomyces hoynatensis</name>
    <dbReference type="NCBI Taxonomy" id="1141874"/>
    <lineage>
        <taxon>Bacteria</taxon>
        <taxon>Bacillati</taxon>
        <taxon>Actinomycetota</taxon>
        <taxon>Actinomycetes</taxon>
        <taxon>Kitasatosporales</taxon>
        <taxon>Streptomycetaceae</taxon>
        <taxon>Streptomyces</taxon>
    </lineage>
</organism>
<evidence type="ECO:0000256" key="7">
    <source>
        <dbReference type="ARBA" id="ARBA00023277"/>
    </source>
</evidence>
<dbReference type="AlphaFoldDB" id="A0A3A9YVM4"/>
<dbReference type="SUPFAM" id="SSF52374">
    <property type="entry name" value="Nucleotidylyl transferase"/>
    <property type="match status" value="1"/>
</dbReference>
<gene>
    <name evidence="12" type="primary">rfaE2</name>
    <name evidence="12" type="ORF">D7294_19490</name>
</gene>
<dbReference type="Pfam" id="PF01467">
    <property type="entry name" value="CTP_transf_like"/>
    <property type="match status" value="1"/>
</dbReference>
<dbReference type="Gene3D" id="3.40.1190.20">
    <property type="match status" value="1"/>
</dbReference>
<evidence type="ECO:0000313" key="13">
    <source>
        <dbReference type="Proteomes" id="UP000272474"/>
    </source>
</evidence>
<comment type="catalytic activity">
    <reaction evidence="8">
        <text>D-glycero-beta-D-manno-heptose 1-phosphate + ATP + H(+) = ADP-D-glycero-beta-D-manno-heptose + diphosphate</text>
        <dbReference type="Rhea" id="RHEA:27465"/>
        <dbReference type="ChEBI" id="CHEBI:15378"/>
        <dbReference type="ChEBI" id="CHEBI:30616"/>
        <dbReference type="ChEBI" id="CHEBI:33019"/>
        <dbReference type="ChEBI" id="CHEBI:59967"/>
        <dbReference type="ChEBI" id="CHEBI:61593"/>
        <dbReference type="EC" id="2.7.7.70"/>
    </reaction>
</comment>
<keyword evidence="5" id="KW-0067">ATP-binding</keyword>
<evidence type="ECO:0000256" key="9">
    <source>
        <dbReference type="SAM" id="MobiDB-lite"/>
    </source>
</evidence>
<dbReference type="GO" id="GO:0016779">
    <property type="term" value="F:nucleotidyltransferase activity"/>
    <property type="evidence" value="ECO:0007669"/>
    <property type="project" value="UniProtKB-KW"/>
</dbReference>
<evidence type="ECO:0000256" key="6">
    <source>
        <dbReference type="ARBA" id="ARBA00023268"/>
    </source>
</evidence>
<keyword evidence="6" id="KW-0511">Multifunctional enzyme</keyword>
<reference evidence="12 13" key="1">
    <citation type="journal article" date="2014" name="Int. J. Syst. Evol. Microbiol.">
        <title>Streptomyces hoynatensis sp. nov., isolated from deep marine sediment.</title>
        <authorList>
            <person name="Veyisoglu A."/>
            <person name="Sahin N."/>
        </authorList>
    </citation>
    <scope>NUCLEOTIDE SEQUENCE [LARGE SCALE GENOMIC DNA]</scope>
    <source>
        <strain evidence="12 13">KCTC 29097</strain>
    </source>
</reference>
<dbReference type="GO" id="GO:0005975">
    <property type="term" value="P:carbohydrate metabolic process"/>
    <property type="evidence" value="ECO:0007669"/>
    <property type="project" value="InterPro"/>
</dbReference>
<dbReference type="InterPro" id="IPR014729">
    <property type="entry name" value="Rossmann-like_a/b/a_fold"/>
</dbReference>
<dbReference type="InterPro" id="IPR004821">
    <property type="entry name" value="Cyt_trans-like"/>
</dbReference>
<comment type="caution">
    <text evidence="12">The sequence shown here is derived from an EMBL/GenBank/DDBJ whole genome shotgun (WGS) entry which is preliminary data.</text>
</comment>
<sequence length="484" mass="49323">MTADRQPLVVVGDVLLDQDVSGTATRLAPDAPVPVVEVSGEHSRPGGAGLAAALAAREGRDVVLVCALGSDEASEAVRAMLPAGVRLVEIPFEGALPVKTRVLVEGRPLVRVDRGGGTPGPPGAGVRAALAGARAVLVADYGQGTAAAVRGALAEAARRLPLVWDPHPRGPRPVPGARLVTPNGREARHFLREDRPGDAAVPAEGDDSLRAHRTRGALLAERWLAGSVAVTLGERGAVLTRADSDDALYVPVAGCGEGDPCGAGDCFAATAAGVLADGGLPEEAVGRAAEAAAAFVTGGGLRAEGPGAGGPRATRTPPAGRAGAGGAGDVGHAGDPWALVDAVRARGGTVVAAGGCFDLLHAGHVQFLENARRTGDCLIVCVNSDASIRRLKGPGRPLNPAADRMRVLAGLGCVDAVLEFGEDTPEALLRRLRPDVWVKGGDYRVDDLPEAAALREWGGQTLVLPYLDGRSTTELARRAAFARP</sequence>
<dbReference type="SUPFAM" id="SSF53613">
    <property type="entry name" value="Ribokinase-like"/>
    <property type="match status" value="1"/>
</dbReference>
<dbReference type="RefSeq" id="WP_120681494.1">
    <property type="nucleotide sequence ID" value="NZ_RBAL01000011.1"/>
</dbReference>
<dbReference type="EC" id="2.7.7.70" evidence="1"/>
<keyword evidence="13" id="KW-1185">Reference proteome</keyword>
<feature type="region of interest" description="Disordered" evidence="9">
    <location>
        <begin position="303"/>
        <end position="328"/>
    </location>
</feature>
<feature type="compositionally biased region" description="Low complexity" evidence="9">
    <location>
        <begin position="311"/>
        <end position="321"/>
    </location>
</feature>
<evidence type="ECO:0000259" key="10">
    <source>
        <dbReference type="Pfam" id="PF00294"/>
    </source>
</evidence>
<name>A0A3A9YVM4_9ACTN</name>
<evidence type="ECO:0000256" key="2">
    <source>
        <dbReference type="ARBA" id="ARBA00022679"/>
    </source>
</evidence>
<dbReference type="InterPro" id="IPR011914">
    <property type="entry name" value="RfaE_dom_II"/>
</dbReference>
<evidence type="ECO:0000256" key="8">
    <source>
        <dbReference type="ARBA" id="ARBA00047428"/>
    </source>
</evidence>
<dbReference type="GO" id="GO:0005524">
    <property type="term" value="F:ATP binding"/>
    <property type="evidence" value="ECO:0007669"/>
    <property type="project" value="UniProtKB-KW"/>
</dbReference>
<keyword evidence="7" id="KW-0119">Carbohydrate metabolism</keyword>
<evidence type="ECO:0000256" key="4">
    <source>
        <dbReference type="ARBA" id="ARBA00022741"/>
    </source>
</evidence>
<feature type="domain" description="Cytidyltransferase-like" evidence="11">
    <location>
        <begin position="353"/>
        <end position="474"/>
    </location>
</feature>